<evidence type="ECO:0000313" key="8">
    <source>
        <dbReference type="Proteomes" id="UP000794436"/>
    </source>
</evidence>
<feature type="region of interest" description="Disordered" evidence="6">
    <location>
        <begin position="1"/>
        <end position="23"/>
    </location>
</feature>
<evidence type="ECO:0000256" key="2">
    <source>
        <dbReference type="ARBA" id="ARBA00022473"/>
    </source>
</evidence>
<comment type="similarity">
    <text evidence="4">Belongs to the DONSON family.</text>
</comment>
<dbReference type="OrthoDB" id="534063at2759"/>
<evidence type="ECO:0000256" key="3">
    <source>
        <dbReference type="ARBA" id="ARBA00023242"/>
    </source>
</evidence>
<evidence type="ECO:0000256" key="4">
    <source>
        <dbReference type="ARBA" id="ARBA00025806"/>
    </source>
</evidence>
<evidence type="ECO:0000313" key="7">
    <source>
        <dbReference type="EMBL" id="TMW63489.1"/>
    </source>
</evidence>
<comment type="subcellular location">
    <subcellularLocation>
        <location evidence="1">Nucleus</location>
    </subcellularLocation>
</comment>
<dbReference type="PANTHER" id="PTHR12972">
    <property type="entry name" value="DOWNSTREAM NEIGHBOR OF SON"/>
    <property type="match status" value="1"/>
</dbReference>
<keyword evidence="3" id="KW-0539">Nucleus</keyword>
<name>A0A8K1CH61_PYTOL</name>
<dbReference type="GO" id="GO:0033260">
    <property type="term" value="P:nuclear DNA replication"/>
    <property type="evidence" value="ECO:0007669"/>
    <property type="project" value="TreeGrafter"/>
</dbReference>
<proteinExistence type="inferred from homology"/>
<keyword evidence="8" id="KW-1185">Reference proteome</keyword>
<organism evidence="7 8">
    <name type="scientific">Pythium oligandrum</name>
    <name type="common">Mycoparasitic fungus</name>
    <dbReference type="NCBI Taxonomy" id="41045"/>
    <lineage>
        <taxon>Eukaryota</taxon>
        <taxon>Sar</taxon>
        <taxon>Stramenopiles</taxon>
        <taxon>Oomycota</taxon>
        <taxon>Peronosporomycetes</taxon>
        <taxon>Pythiales</taxon>
        <taxon>Pythiaceae</taxon>
        <taxon>Pythium</taxon>
    </lineage>
</organism>
<evidence type="ECO:0000256" key="6">
    <source>
        <dbReference type="SAM" id="MobiDB-lite"/>
    </source>
</evidence>
<feature type="coiled-coil region" evidence="5">
    <location>
        <begin position="501"/>
        <end position="528"/>
    </location>
</feature>
<evidence type="ECO:0000256" key="1">
    <source>
        <dbReference type="ARBA" id="ARBA00004123"/>
    </source>
</evidence>
<keyword evidence="5" id="KW-0175">Coiled coil</keyword>
<reference evidence="7" key="1">
    <citation type="submission" date="2019-03" db="EMBL/GenBank/DDBJ databases">
        <title>Long read genome sequence of the mycoparasitic Pythium oligandrum ATCC 38472 isolated from sugarbeet rhizosphere.</title>
        <authorList>
            <person name="Gaulin E."/>
        </authorList>
    </citation>
    <scope>NUCLEOTIDE SEQUENCE</scope>
    <source>
        <strain evidence="7">ATCC 38472_TT</strain>
    </source>
</reference>
<dbReference type="InterPro" id="IPR024861">
    <property type="entry name" value="Donson"/>
</dbReference>
<keyword evidence="2" id="KW-0217">Developmental protein</keyword>
<accession>A0A8K1CH61</accession>
<dbReference type="AlphaFoldDB" id="A0A8K1CH61"/>
<dbReference type="GO" id="GO:0005634">
    <property type="term" value="C:nucleus"/>
    <property type="evidence" value="ECO:0007669"/>
    <property type="project" value="UniProtKB-SubCell"/>
</dbReference>
<dbReference type="PANTHER" id="PTHR12972:SF0">
    <property type="entry name" value="PROTEIN DOWNSTREAM NEIGHBOR OF SON"/>
    <property type="match status" value="1"/>
</dbReference>
<comment type="caution">
    <text evidence="7">The sequence shown here is derived from an EMBL/GenBank/DDBJ whole genome shotgun (WGS) entry which is preliminary data.</text>
</comment>
<gene>
    <name evidence="7" type="ORF">Poli38472_002430</name>
</gene>
<dbReference type="Proteomes" id="UP000794436">
    <property type="component" value="Unassembled WGS sequence"/>
</dbReference>
<protein>
    <submittedName>
        <fullName evidence="7">Uncharacterized protein</fullName>
    </submittedName>
</protein>
<evidence type="ECO:0000256" key="5">
    <source>
        <dbReference type="SAM" id="Coils"/>
    </source>
</evidence>
<sequence>MAGQDEEHGGGTPASAKKRLLPMELRRRRRAAKLQITAERNVATISATDMLKDLDEQETETQLPPETTVALTIEAEATSVQPTVQEPSPQRPPPVTVNATAKLQSLLSRSLLDRKRQRSSIRDVQAELPMAMQAAVFPLDVAPKSKIVVTMSFPFPFLRPRSTPMATAMATASAQQLPSTDPEIRWLQATHYYVHPASPLPPSLSVTNDKQLEESEFYVQRFCTWQESFRHAYFGFRRQSSQTLLYLRCSEFVACFYRAVPDANDTRRASTSLADLCREYQGQGTTDDEDKSATSRSKSRLCAVVSQSNARMRKELLARNIVYNVPFNLKAMQKPVNDMSMLDEEDHALHAQTFAPSASSVPSVHGPDSLLLFDGHQSVHGLYEYLLNRKPLSNQDVPEVIASYPFSNAAICPLSVRYMGRTATTISSKLEAPSTSDPADATNFRIEITGFCSAPAIASLLDSLREGRQGSSDSIKIVMETASMAERLNAVFLKAKDPLTLQRSSQERDEWKKELEIAKRRLQAVVCAIDETKLELDMAR</sequence>
<dbReference type="EMBL" id="SPLM01000072">
    <property type="protein sequence ID" value="TMW63489.1"/>
    <property type="molecule type" value="Genomic_DNA"/>
</dbReference>